<proteinExistence type="predicted"/>
<reference evidence="1" key="1">
    <citation type="submission" date="2009-07" db="EMBL/GenBank/DDBJ databases">
        <authorList>
            <person name="Weinstock G."/>
            <person name="Sodergren E."/>
            <person name="Clifton S."/>
            <person name="Fulton L."/>
            <person name="Fulton B."/>
            <person name="Courtney L."/>
            <person name="Fronick C."/>
            <person name="Harrison M."/>
            <person name="Strong C."/>
            <person name="Farmer C."/>
            <person name="Delahaunty K."/>
            <person name="Markovic C."/>
            <person name="Hall O."/>
            <person name="Minx P."/>
            <person name="Tomlinson C."/>
            <person name="Mitreva M."/>
            <person name="Nelson J."/>
            <person name="Hou S."/>
            <person name="Wollam A."/>
            <person name="Pepin K.H."/>
            <person name="Johnson M."/>
            <person name="Bhonagiri V."/>
            <person name="Nash W.E."/>
            <person name="Warren W."/>
            <person name="Chinwalla A."/>
            <person name="Mardis E.R."/>
            <person name="Wilson R.K."/>
        </authorList>
    </citation>
    <scope>NUCLEOTIDE SEQUENCE [LARGE SCALE GENOMIC DNA]</scope>
    <source>
        <strain evidence="1">DSM 14469</strain>
    </source>
</reference>
<comment type="caution">
    <text evidence="1">The sequence shown here is derived from an EMBL/GenBank/DDBJ whole genome shotgun (WGS) entry which is preliminary data.</text>
</comment>
<dbReference type="EMBL" id="ACCL02000008">
    <property type="protein sequence ID" value="EET60961.1"/>
    <property type="molecule type" value="Genomic_DNA"/>
</dbReference>
<evidence type="ECO:0000313" key="2">
    <source>
        <dbReference type="Proteomes" id="UP000005561"/>
    </source>
</evidence>
<name>C6LEH8_9FIRM</name>
<sequence length="43" mass="4826">MLLSLPCLQPFFLPAKSSVLYITSFISGCKPEKHHLRVHAAFP</sequence>
<protein>
    <submittedName>
        <fullName evidence="1">Uncharacterized protein</fullName>
    </submittedName>
</protein>
<evidence type="ECO:0000313" key="1">
    <source>
        <dbReference type="EMBL" id="EET60961.1"/>
    </source>
</evidence>
<dbReference type="Proteomes" id="UP000005561">
    <property type="component" value="Unassembled WGS sequence"/>
</dbReference>
<keyword evidence="2" id="KW-1185">Reference proteome</keyword>
<accession>C6LEH8</accession>
<gene>
    <name evidence="1" type="ORF">BRYFOR_07027</name>
</gene>
<dbReference type="AlphaFoldDB" id="C6LEH8"/>
<organism evidence="1 2">
    <name type="scientific">Marvinbryantia formatexigens DSM 14469</name>
    <dbReference type="NCBI Taxonomy" id="478749"/>
    <lineage>
        <taxon>Bacteria</taxon>
        <taxon>Bacillati</taxon>
        <taxon>Bacillota</taxon>
        <taxon>Clostridia</taxon>
        <taxon>Lachnospirales</taxon>
        <taxon>Lachnospiraceae</taxon>
        <taxon>Marvinbryantia</taxon>
    </lineage>
</organism>